<protein>
    <submittedName>
        <fullName evidence="1">Uncharacterized protein</fullName>
    </submittedName>
</protein>
<reference evidence="2" key="2">
    <citation type="journal article" date="2010" name="Stand. Genomic Sci.">
        <title>Complete genome sequence of Vulcanisaeta distributa type strain (IC-017T).</title>
        <authorList>
            <person name="Mavromatis K."/>
            <person name="Sikorski J."/>
            <person name="Pabst E."/>
            <person name="Teshima H."/>
            <person name="Lapidus A."/>
            <person name="Lucas S."/>
            <person name="Nolan M."/>
            <person name="Glavina Del Rio T."/>
            <person name="Cheng J."/>
            <person name="Bruce D."/>
            <person name="Goodwin L."/>
            <person name="Pitluck S."/>
            <person name="Liolios K."/>
            <person name="Ivanova N."/>
            <person name="Mikhailova N."/>
            <person name="Pati A."/>
            <person name="Chen A."/>
            <person name="Palaniappan K."/>
            <person name="Land M."/>
            <person name="Hauser L."/>
            <person name="Chang Y."/>
            <person name="Jeffries C."/>
            <person name="Rohde M."/>
            <person name="Spring S."/>
            <person name="Goker M."/>
            <person name="Wirth R."/>
            <person name="Woyke T."/>
            <person name="Bristow J."/>
            <person name="Eisen J."/>
            <person name="Markowitz V."/>
            <person name="Hugenholtz P."/>
            <person name="Klenk H."/>
            <person name="Kyrpides N."/>
        </authorList>
    </citation>
    <scope>NUCLEOTIDE SEQUENCE [LARGE SCALE GENOMIC DNA]</scope>
    <source>
        <strain evidence="2">DSM 14429 / JCM 11212 / NBRC 100878 / IC-017</strain>
    </source>
</reference>
<dbReference type="KEGG" id="vdi:Vdis_1253"/>
<evidence type="ECO:0000313" key="1">
    <source>
        <dbReference type="EMBL" id="ADN50639.1"/>
    </source>
</evidence>
<dbReference type="eggNOG" id="arCOG08358">
    <property type="taxonomic scope" value="Archaea"/>
</dbReference>
<organism evidence="1 2">
    <name type="scientific">Vulcanisaeta distributa (strain DSM 14429 / JCM 11212 / NBRC 100878 / IC-017)</name>
    <dbReference type="NCBI Taxonomy" id="572478"/>
    <lineage>
        <taxon>Archaea</taxon>
        <taxon>Thermoproteota</taxon>
        <taxon>Thermoprotei</taxon>
        <taxon>Thermoproteales</taxon>
        <taxon>Thermoproteaceae</taxon>
        <taxon>Vulcanisaeta</taxon>
    </lineage>
</organism>
<dbReference type="GeneID" id="80458082"/>
<dbReference type="AlphaFoldDB" id="E1QRE2"/>
<dbReference type="Proteomes" id="UP000006681">
    <property type="component" value="Chromosome"/>
</dbReference>
<dbReference type="HOGENOM" id="CLU_3210952_0_0_2"/>
<dbReference type="RefSeq" id="WP_013336364.1">
    <property type="nucleotide sequence ID" value="NC_014537.1"/>
</dbReference>
<accession>E1QRE2</accession>
<gene>
    <name evidence="1" type="ordered locus">Vdis_1253</name>
</gene>
<sequence length="44" mass="5040">MRIAGEWYGNYSDAIWPSPITFITYTDNPSKVYVEVVTIPYPPS</sequence>
<keyword evidence="2" id="KW-1185">Reference proteome</keyword>
<proteinExistence type="predicted"/>
<reference evidence="1 2" key="1">
    <citation type="journal article" date="2010" name="Stand. Genomic Sci.">
        <title>Complete genome sequence of Vulcanisaeta distributa type strain (IC-017).</title>
        <authorList>
            <person name="Mavromatis K."/>
            <person name="Sikorski J."/>
            <person name="Pabst E."/>
            <person name="Teshima H."/>
            <person name="Lapidus A."/>
            <person name="Lucas S."/>
            <person name="Nolan M."/>
            <person name="Glavina Del Rio T."/>
            <person name="Cheng J.F."/>
            <person name="Bruce D."/>
            <person name="Goodwin L."/>
            <person name="Pitluck S."/>
            <person name="Liolios K."/>
            <person name="Ivanova N."/>
            <person name="Mikhailova N."/>
            <person name="Pati A."/>
            <person name="Chen A."/>
            <person name="Palaniappan K."/>
            <person name="Land M."/>
            <person name="Hauser L."/>
            <person name="Chang Y.J."/>
            <person name="Jeffries C.D."/>
            <person name="Rohde M."/>
            <person name="Spring S."/>
            <person name="Goker M."/>
            <person name="Wirth R."/>
            <person name="Woyke T."/>
            <person name="Bristow J."/>
            <person name="Eisen J.A."/>
            <person name="Markowitz V."/>
            <person name="Hugenholtz P."/>
            <person name="Klenk H.P."/>
            <person name="Kyrpides N.C."/>
        </authorList>
    </citation>
    <scope>NUCLEOTIDE SEQUENCE [LARGE SCALE GENOMIC DNA]</scope>
    <source>
        <strain evidence="2">DSM 14429 / JCM 11212 / NBRC 100878 / IC-017</strain>
    </source>
</reference>
<evidence type="ECO:0000313" key="2">
    <source>
        <dbReference type="Proteomes" id="UP000006681"/>
    </source>
</evidence>
<name>E1QRE2_VULDI</name>
<dbReference type="STRING" id="572478.Vdis_1253"/>
<dbReference type="EMBL" id="CP002100">
    <property type="protein sequence ID" value="ADN50639.1"/>
    <property type="molecule type" value="Genomic_DNA"/>
</dbReference>